<sequence>MNVTKVNVSVFSKRPYILVQEFRERTPSVFLKSIMVQQETTPNRRVLKISVLHICAPVDDLSLSADD</sequence>
<reference evidence="1 2" key="1">
    <citation type="submission" date="2018-11" db="EMBL/GenBank/DDBJ databases">
        <authorList>
            <consortium name="Pathogen Informatics"/>
        </authorList>
    </citation>
    <scope>NUCLEOTIDE SEQUENCE [LARGE SCALE GENOMIC DNA]</scope>
    <source>
        <strain>Denwood</strain>
        <strain evidence="2">Zambia</strain>
    </source>
</reference>
<dbReference type="EMBL" id="UZAL01001716">
    <property type="protein sequence ID" value="VDO78982.1"/>
    <property type="molecule type" value="Genomic_DNA"/>
</dbReference>
<dbReference type="Proteomes" id="UP000269396">
    <property type="component" value="Unassembled WGS sequence"/>
</dbReference>
<proteinExistence type="predicted"/>
<name>A0A3P8C4B4_9TREM</name>
<evidence type="ECO:0000313" key="2">
    <source>
        <dbReference type="Proteomes" id="UP000269396"/>
    </source>
</evidence>
<protein>
    <submittedName>
        <fullName evidence="1">Uncharacterized protein</fullName>
    </submittedName>
</protein>
<organism evidence="1 2">
    <name type="scientific">Schistosoma mattheei</name>
    <dbReference type="NCBI Taxonomy" id="31246"/>
    <lineage>
        <taxon>Eukaryota</taxon>
        <taxon>Metazoa</taxon>
        <taxon>Spiralia</taxon>
        <taxon>Lophotrochozoa</taxon>
        <taxon>Platyhelminthes</taxon>
        <taxon>Trematoda</taxon>
        <taxon>Digenea</taxon>
        <taxon>Strigeidida</taxon>
        <taxon>Schistosomatoidea</taxon>
        <taxon>Schistosomatidae</taxon>
        <taxon>Schistosoma</taxon>
    </lineage>
</organism>
<dbReference type="AlphaFoldDB" id="A0A3P8C4B4"/>
<keyword evidence="2" id="KW-1185">Reference proteome</keyword>
<accession>A0A3P8C4B4</accession>
<gene>
    <name evidence="1" type="ORF">SMTD_LOCUS1527</name>
</gene>
<evidence type="ECO:0000313" key="1">
    <source>
        <dbReference type="EMBL" id="VDO78982.1"/>
    </source>
</evidence>